<dbReference type="GO" id="GO:0008610">
    <property type="term" value="P:lipid biosynthetic process"/>
    <property type="evidence" value="ECO:0007669"/>
    <property type="project" value="UniProtKB-ARBA"/>
</dbReference>
<dbReference type="RefSeq" id="WP_163731927.1">
    <property type="nucleotide sequence ID" value="NZ_AP022610.1"/>
</dbReference>
<protein>
    <submittedName>
        <fullName evidence="5">Glycosyl transferase family 1</fullName>
    </submittedName>
</protein>
<dbReference type="InterPro" id="IPR028098">
    <property type="entry name" value="Glyco_trans_4-like_N"/>
</dbReference>
<evidence type="ECO:0000313" key="6">
    <source>
        <dbReference type="Proteomes" id="UP000466517"/>
    </source>
</evidence>
<dbReference type="PANTHER" id="PTHR45947:SF3">
    <property type="entry name" value="SULFOQUINOVOSYL TRANSFERASE SQD2"/>
    <property type="match status" value="1"/>
</dbReference>
<keyword evidence="6" id="KW-1185">Reference proteome</keyword>
<organism evidence="5 6">
    <name type="scientific">Mycolicibacterium madagascariense</name>
    <dbReference type="NCBI Taxonomy" id="212765"/>
    <lineage>
        <taxon>Bacteria</taxon>
        <taxon>Bacillati</taxon>
        <taxon>Actinomycetota</taxon>
        <taxon>Actinomycetes</taxon>
        <taxon>Mycobacteriales</taxon>
        <taxon>Mycobacteriaceae</taxon>
        <taxon>Mycolicibacterium</taxon>
    </lineage>
</organism>
<keyword evidence="1" id="KW-0328">Glycosyltransferase</keyword>
<proteinExistence type="predicted"/>
<evidence type="ECO:0000313" key="5">
    <source>
        <dbReference type="EMBL" id="BBZ26157.1"/>
    </source>
</evidence>
<dbReference type="Pfam" id="PF00534">
    <property type="entry name" value="Glycos_transf_1"/>
    <property type="match status" value="1"/>
</dbReference>
<dbReference type="EMBL" id="AP022610">
    <property type="protein sequence ID" value="BBZ26157.1"/>
    <property type="molecule type" value="Genomic_DNA"/>
</dbReference>
<dbReference type="Proteomes" id="UP000466517">
    <property type="component" value="Chromosome"/>
</dbReference>
<name>A0A7I7XB76_9MYCO</name>
<accession>A0A7I7XB76</accession>
<dbReference type="Pfam" id="PF13439">
    <property type="entry name" value="Glyco_transf_4"/>
    <property type="match status" value="1"/>
</dbReference>
<dbReference type="GO" id="GO:1903509">
    <property type="term" value="P:liposaccharide metabolic process"/>
    <property type="evidence" value="ECO:0007669"/>
    <property type="project" value="UniProtKB-ARBA"/>
</dbReference>
<dbReference type="GO" id="GO:1901137">
    <property type="term" value="P:carbohydrate derivative biosynthetic process"/>
    <property type="evidence" value="ECO:0007669"/>
    <property type="project" value="UniProtKB-ARBA"/>
</dbReference>
<dbReference type="InterPro" id="IPR001296">
    <property type="entry name" value="Glyco_trans_1"/>
</dbReference>
<feature type="domain" description="Glycosyl transferase family 1" evidence="3">
    <location>
        <begin position="205"/>
        <end position="337"/>
    </location>
</feature>
<evidence type="ECO:0000256" key="2">
    <source>
        <dbReference type="ARBA" id="ARBA00022679"/>
    </source>
</evidence>
<reference evidence="5 6" key="1">
    <citation type="journal article" date="2019" name="Emerg. Microbes Infect.">
        <title>Comprehensive subspecies identification of 175 nontuberculous mycobacteria species based on 7547 genomic profiles.</title>
        <authorList>
            <person name="Matsumoto Y."/>
            <person name="Kinjo T."/>
            <person name="Motooka D."/>
            <person name="Nabeya D."/>
            <person name="Jung N."/>
            <person name="Uechi K."/>
            <person name="Horii T."/>
            <person name="Iida T."/>
            <person name="Fujita J."/>
            <person name="Nakamura S."/>
        </authorList>
    </citation>
    <scope>NUCLEOTIDE SEQUENCE [LARGE SCALE GENOMIC DNA]</scope>
    <source>
        <strain evidence="5 6">JCM 13574</strain>
    </source>
</reference>
<keyword evidence="2 5" id="KW-0808">Transferase</keyword>
<dbReference type="SUPFAM" id="SSF53756">
    <property type="entry name" value="UDP-Glycosyltransferase/glycogen phosphorylase"/>
    <property type="match status" value="1"/>
</dbReference>
<dbReference type="AlphaFoldDB" id="A0A7I7XB76"/>
<dbReference type="Gene3D" id="3.40.50.2000">
    <property type="entry name" value="Glycogen Phosphorylase B"/>
    <property type="match status" value="2"/>
</dbReference>
<evidence type="ECO:0000256" key="1">
    <source>
        <dbReference type="ARBA" id="ARBA00022676"/>
    </source>
</evidence>
<evidence type="ECO:0000259" key="3">
    <source>
        <dbReference type="Pfam" id="PF00534"/>
    </source>
</evidence>
<gene>
    <name evidence="5" type="ORF">MMAD_04520</name>
</gene>
<evidence type="ECO:0000259" key="4">
    <source>
        <dbReference type="Pfam" id="PF13439"/>
    </source>
</evidence>
<sequence length="408" mass="43622">MGAGPLTRASGPDGVPTRALRIAIIAHNRFPIRQPFPGGLESYVWYLVRALAARGHSVTLFAAPHSDLGAADAPFDVDVRPIGTKIRPQWQAPVPDHRDYLALMRTLIDDGGASFDVVHNHAYHYWPILLAARLRVPMLTTLHTAPVLWLKSAIRASGGRGSRFASVSESAAELWRDVVDDVMVVNGGVRVSDWPAGPGGSHLVWFGRITPEKGPHAAIDAARRAGMPLRLAGPIYDERYFRRKVRPHLGGDVTYVGHLGQPQLAELVGGAAAALITPCWDEAFGLVVAEAMSCGTPVIAFDRGAIRHLVTPDVGRVVAPGDTAAMAAAVADVATLSRDRVRSHAVTHTSDDASIERYLGIYRSLIEEGPSSSPTDGSPSLPRFFATLGRTAVADGIAGVARRLAQVR</sequence>
<dbReference type="GO" id="GO:0016757">
    <property type="term" value="F:glycosyltransferase activity"/>
    <property type="evidence" value="ECO:0007669"/>
    <property type="project" value="UniProtKB-KW"/>
</dbReference>
<dbReference type="InterPro" id="IPR050194">
    <property type="entry name" value="Glycosyltransferase_grp1"/>
</dbReference>
<dbReference type="PANTHER" id="PTHR45947">
    <property type="entry name" value="SULFOQUINOVOSYL TRANSFERASE SQD2"/>
    <property type="match status" value="1"/>
</dbReference>
<feature type="domain" description="Glycosyltransferase subfamily 4-like N-terminal" evidence="4">
    <location>
        <begin position="37"/>
        <end position="191"/>
    </location>
</feature>
<dbReference type="KEGG" id="mmag:MMAD_04520"/>